<dbReference type="STRING" id="576131.SAMN05444486_101565"/>
<reference evidence="1 2" key="1">
    <citation type="submission" date="2016-10" db="EMBL/GenBank/DDBJ databases">
        <authorList>
            <person name="de Groot N.N."/>
        </authorList>
    </citation>
    <scope>NUCLEOTIDE SEQUENCE [LARGE SCALE GENOMIC DNA]</scope>
    <source>
        <strain evidence="1 2">DSM 24677</strain>
    </source>
</reference>
<keyword evidence="2" id="KW-1185">Reference proteome</keyword>
<dbReference type="GeneID" id="78123367"/>
<accession>A0A1H3HRB3</accession>
<dbReference type="OrthoDB" id="7200179at2"/>
<dbReference type="AlphaFoldDB" id="A0A1H3HRB3"/>
<sequence>MSSKARMDDVLREKIITEPDVILDDQDVMRALIAANERTMGGNIVDLRGIAMERLEARLDRLEDTHRSVIAAAYENLAGTNQVHRAILRMLDPVEFEVFLKDLGGPVAEILRVDCVKLVLESVQNDKDPAVKRLGDVLTVVEPGFIEDYLRTGRNGGEQRQVTLRQLNEGPPVYGEAASWIRSEACLKLDFGAGRLPGMLLMGGEDPHQFTPQQGTDLLSFFAGVFERAMRRWLS</sequence>
<dbReference type="Proteomes" id="UP000199026">
    <property type="component" value="Unassembled WGS sequence"/>
</dbReference>
<proteinExistence type="predicted"/>
<evidence type="ECO:0008006" key="3">
    <source>
        <dbReference type="Google" id="ProtNLM"/>
    </source>
</evidence>
<evidence type="ECO:0000313" key="1">
    <source>
        <dbReference type="EMBL" id="SDY17209.1"/>
    </source>
</evidence>
<evidence type="ECO:0000313" key="2">
    <source>
        <dbReference type="Proteomes" id="UP000199026"/>
    </source>
</evidence>
<dbReference type="RefSeq" id="WP_089887658.1">
    <property type="nucleotide sequence ID" value="NZ_CALBNM010000019.1"/>
</dbReference>
<dbReference type="InterPro" id="IPR007435">
    <property type="entry name" value="DUF484"/>
</dbReference>
<dbReference type="InterPro" id="IPR029016">
    <property type="entry name" value="GAF-like_dom_sf"/>
</dbReference>
<dbReference type="Pfam" id="PF04340">
    <property type="entry name" value="DUF484"/>
    <property type="match status" value="1"/>
</dbReference>
<name>A0A1H3HRB3_9RHOB</name>
<gene>
    <name evidence="1" type="ORF">SAMN05444486_101565</name>
</gene>
<protein>
    <recommendedName>
        <fullName evidence="3">Recombinase XerC</fullName>
    </recommendedName>
</protein>
<organism evidence="1 2">
    <name type="scientific">Lentibacter algarum</name>
    <dbReference type="NCBI Taxonomy" id="576131"/>
    <lineage>
        <taxon>Bacteria</taxon>
        <taxon>Pseudomonadati</taxon>
        <taxon>Pseudomonadota</taxon>
        <taxon>Alphaproteobacteria</taxon>
        <taxon>Rhodobacterales</taxon>
        <taxon>Roseobacteraceae</taxon>
        <taxon>Lentibacter</taxon>
    </lineage>
</organism>
<dbReference type="Gene3D" id="3.30.450.40">
    <property type="match status" value="1"/>
</dbReference>
<dbReference type="EMBL" id="FNPR01000001">
    <property type="protein sequence ID" value="SDY17209.1"/>
    <property type="molecule type" value="Genomic_DNA"/>
</dbReference>